<protein>
    <recommendedName>
        <fullName evidence="7">Iron-sulfur cluster assembly 2 homolog, mitochondrial</fullName>
    </recommendedName>
    <alternativeName>
        <fullName evidence="8">HESB-like domain-containing protein 1</fullName>
    </alternativeName>
</protein>
<comment type="similarity">
    <text evidence="2">Belongs to the HesB/IscA family.</text>
</comment>
<comment type="subunit">
    <text evidence="9">Heterotetramer; forms a dimer of dimers with IBA57. Interacts with [2Fe-2S]-ISCA2 forming the heterodimer [2Fe- 2S]-ISCA2-IBA57 complex; [2Fe-2S] cluster binding is absolutely required to promote the complex formation.</text>
</comment>
<dbReference type="Gene3D" id="2.60.300.12">
    <property type="entry name" value="HesB-like domain"/>
    <property type="match status" value="1"/>
</dbReference>
<evidence type="ECO:0000256" key="1">
    <source>
        <dbReference type="ARBA" id="ARBA00004173"/>
    </source>
</evidence>
<feature type="domain" description="Core" evidence="10">
    <location>
        <begin position="34"/>
        <end position="129"/>
    </location>
</feature>
<dbReference type="PANTHER" id="PTHR43011">
    <property type="entry name" value="IRON-SULFUR CLUSTER ASSEMBLY 2 HOMOLOG, MITOCHONDRIAL"/>
    <property type="match status" value="1"/>
</dbReference>
<evidence type="ECO:0000313" key="12">
    <source>
        <dbReference type="Proteomes" id="UP001497525"/>
    </source>
</evidence>
<dbReference type="InterPro" id="IPR035903">
    <property type="entry name" value="HesB-like_dom_sf"/>
</dbReference>
<keyword evidence="5" id="KW-0496">Mitochondrion</keyword>
<evidence type="ECO:0000256" key="4">
    <source>
        <dbReference type="ARBA" id="ARBA00023004"/>
    </source>
</evidence>
<evidence type="ECO:0000256" key="7">
    <source>
        <dbReference type="ARBA" id="ARBA00073313"/>
    </source>
</evidence>
<dbReference type="FunFam" id="2.60.300.12:FF:000006">
    <property type="entry name" value="Iron-sulfur cluster assembly 2 mitochondrial"/>
    <property type="match status" value="1"/>
</dbReference>
<dbReference type="SUPFAM" id="SSF89360">
    <property type="entry name" value="HesB-like domain"/>
    <property type="match status" value="1"/>
</dbReference>
<evidence type="ECO:0000313" key="11">
    <source>
        <dbReference type="EMBL" id="CAL5137342.1"/>
    </source>
</evidence>
<comment type="subcellular location">
    <subcellularLocation>
        <location evidence="1">Mitochondrion</location>
    </subcellularLocation>
</comment>
<proteinExistence type="inferred from homology"/>
<name>A0AAV2TLQ0_CALDB</name>
<dbReference type="InterPro" id="IPR000361">
    <property type="entry name" value="ATAP_core_dom"/>
</dbReference>
<dbReference type="GO" id="GO:0051537">
    <property type="term" value="F:2 iron, 2 sulfur cluster binding"/>
    <property type="evidence" value="ECO:0007669"/>
    <property type="project" value="TreeGrafter"/>
</dbReference>
<comment type="caution">
    <text evidence="11">The sequence shown here is derived from an EMBL/GenBank/DDBJ whole genome shotgun (WGS) entry which is preliminary data.</text>
</comment>
<evidence type="ECO:0000256" key="5">
    <source>
        <dbReference type="ARBA" id="ARBA00023128"/>
    </source>
</evidence>
<keyword evidence="3" id="KW-0479">Metal-binding</keyword>
<dbReference type="Proteomes" id="UP001497525">
    <property type="component" value="Unassembled WGS sequence"/>
</dbReference>
<dbReference type="GO" id="GO:0120510">
    <property type="term" value="C:mitochondrial [4Fe-4S] assembly complex"/>
    <property type="evidence" value="ECO:0007669"/>
    <property type="project" value="UniProtKB-ARBA"/>
</dbReference>
<organism evidence="11 12">
    <name type="scientific">Calicophoron daubneyi</name>
    <name type="common">Rumen fluke</name>
    <name type="synonym">Paramphistomum daubneyi</name>
    <dbReference type="NCBI Taxonomy" id="300641"/>
    <lineage>
        <taxon>Eukaryota</taxon>
        <taxon>Metazoa</taxon>
        <taxon>Spiralia</taxon>
        <taxon>Lophotrochozoa</taxon>
        <taxon>Platyhelminthes</taxon>
        <taxon>Trematoda</taxon>
        <taxon>Digenea</taxon>
        <taxon>Plagiorchiida</taxon>
        <taxon>Pronocephalata</taxon>
        <taxon>Paramphistomoidea</taxon>
        <taxon>Paramphistomidae</taxon>
        <taxon>Calicophoron</taxon>
    </lineage>
</organism>
<dbReference type="GO" id="GO:0005506">
    <property type="term" value="F:iron ion binding"/>
    <property type="evidence" value="ECO:0007669"/>
    <property type="project" value="TreeGrafter"/>
</dbReference>
<dbReference type="GO" id="GO:0016226">
    <property type="term" value="P:iron-sulfur cluster assembly"/>
    <property type="evidence" value="ECO:0007669"/>
    <property type="project" value="InterPro"/>
</dbReference>
<keyword evidence="4" id="KW-0408">Iron</keyword>
<sequence>MFCSSRVFKNSWLLRRLTSFRDFSQLKTDAALLLSPSCVQRLRSIGSSAGYLRVLVDSGGCSGFQYRFELTKAPDEHDVVVKQDGVQVIVDDVSLKLLQGATIDYQEELIRSGFRITKNPQAEKGCSCGVSFAIKLD</sequence>
<dbReference type="AlphaFoldDB" id="A0AAV2TLQ0"/>
<dbReference type="EMBL" id="CAXLJL010000379">
    <property type="protein sequence ID" value="CAL5137342.1"/>
    <property type="molecule type" value="Genomic_DNA"/>
</dbReference>
<dbReference type="InterPro" id="IPR016092">
    <property type="entry name" value="ATAP"/>
</dbReference>
<gene>
    <name evidence="11" type="ORF">CDAUBV1_LOCUS11663</name>
</gene>
<evidence type="ECO:0000256" key="2">
    <source>
        <dbReference type="ARBA" id="ARBA00006718"/>
    </source>
</evidence>
<evidence type="ECO:0000256" key="3">
    <source>
        <dbReference type="ARBA" id="ARBA00022723"/>
    </source>
</evidence>
<dbReference type="GO" id="GO:0051539">
    <property type="term" value="F:4 iron, 4 sulfur cluster binding"/>
    <property type="evidence" value="ECO:0007669"/>
    <property type="project" value="TreeGrafter"/>
</dbReference>
<evidence type="ECO:0000256" key="6">
    <source>
        <dbReference type="ARBA" id="ARBA00057540"/>
    </source>
</evidence>
<evidence type="ECO:0000259" key="10">
    <source>
        <dbReference type="Pfam" id="PF01521"/>
    </source>
</evidence>
<accession>A0AAV2TLQ0</accession>
<reference evidence="11" key="1">
    <citation type="submission" date="2024-06" db="EMBL/GenBank/DDBJ databases">
        <authorList>
            <person name="Liu X."/>
            <person name="Lenzi L."/>
            <person name="Haldenby T S."/>
            <person name="Uol C."/>
        </authorList>
    </citation>
    <scope>NUCLEOTIDE SEQUENCE</scope>
</reference>
<dbReference type="Pfam" id="PF01521">
    <property type="entry name" value="Fe-S_biosyn"/>
    <property type="match status" value="1"/>
</dbReference>
<evidence type="ECO:0000256" key="8">
    <source>
        <dbReference type="ARBA" id="ARBA00077082"/>
    </source>
</evidence>
<comment type="function">
    <text evidence="6">Involved in the maturation of mitochondrial 4Fe-4S proteins functioning late in the iron-sulfur cluster assembly pathway. May be involved in the binding of an intermediate of Fe/S cluster assembly.</text>
</comment>
<evidence type="ECO:0000256" key="9">
    <source>
        <dbReference type="ARBA" id="ARBA00093471"/>
    </source>
</evidence>
<dbReference type="PANTHER" id="PTHR43011:SF1">
    <property type="entry name" value="IRON-SULFUR CLUSTER ASSEMBLY 2 HOMOLOG, MITOCHONDRIAL"/>
    <property type="match status" value="1"/>
</dbReference>
<dbReference type="NCBIfam" id="TIGR00049">
    <property type="entry name" value="iron-sulfur cluster assembly accessory protein"/>
    <property type="match status" value="1"/>
</dbReference>